<dbReference type="Proteomes" id="UP000749646">
    <property type="component" value="Unassembled WGS sequence"/>
</dbReference>
<dbReference type="InterPro" id="IPR017441">
    <property type="entry name" value="Protein_kinase_ATP_BS"/>
</dbReference>
<feature type="binding site" evidence="1">
    <location>
        <position position="260"/>
    </location>
    <ligand>
        <name>ATP</name>
        <dbReference type="ChEBI" id="CHEBI:30616"/>
    </ligand>
</feature>
<gene>
    <name evidence="4" type="ORF">BGZ65_004093</name>
</gene>
<evidence type="ECO:0000313" key="5">
    <source>
        <dbReference type="Proteomes" id="UP000749646"/>
    </source>
</evidence>
<evidence type="ECO:0000313" key="4">
    <source>
        <dbReference type="EMBL" id="KAF9987335.1"/>
    </source>
</evidence>
<name>A0A9P6MBJ1_9FUNG</name>
<feature type="domain" description="Protein kinase" evidence="3">
    <location>
        <begin position="231"/>
        <end position="502"/>
    </location>
</feature>
<proteinExistence type="predicted"/>
<dbReference type="InterPro" id="IPR051681">
    <property type="entry name" value="Ser/Thr_Kinases-Pseudokinases"/>
</dbReference>
<dbReference type="InterPro" id="IPR000719">
    <property type="entry name" value="Prot_kinase_dom"/>
</dbReference>
<dbReference type="AlphaFoldDB" id="A0A9P6MBJ1"/>
<feature type="compositionally biased region" description="Polar residues" evidence="2">
    <location>
        <begin position="56"/>
        <end position="66"/>
    </location>
</feature>
<protein>
    <recommendedName>
        <fullName evidence="3">Protein kinase domain-containing protein</fullName>
    </recommendedName>
</protein>
<dbReference type="InterPro" id="IPR001245">
    <property type="entry name" value="Ser-Thr/Tyr_kinase_cat_dom"/>
</dbReference>
<dbReference type="InterPro" id="IPR011009">
    <property type="entry name" value="Kinase-like_dom_sf"/>
</dbReference>
<keyword evidence="1" id="KW-0067">ATP-binding</keyword>
<evidence type="ECO:0000256" key="2">
    <source>
        <dbReference type="SAM" id="MobiDB-lite"/>
    </source>
</evidence>
<dbReference type="Pfam" id="PF07714">
    <property type="entry name" value="PK_Tyr_Ser-Thr"/>
    <property type="match status" value="1"/>
</dbReference>
<keyword evidence="1" id="KW-0547">Nucleotide-binding</keyword>
<keyword evidence="5" id="KW-1185">Reference proteome</keyword>
<accession>A0A9P6MBJ1</accession>
<feature type="compositionally biased region" description="Polar residues" evidence="2">
    <location>
        <begin position="148"/>
        <end position="164"/>
    </location>
</feature>
<evidence type="ECO:0000259" key="3">
    <source>
        <dbReference type="PROSITE" id="PS50011"/>
    </source>
</evidence>
<organism evidence="4 5">
    <name type="scientific">Modicella reniformis</name>
    <dbReference type="NCBI Taxonomy" id="1440133"/>
    <lineage>
        <taxon>Eukaryota</taxon>
        <taxon>Fungi</taxon>
        <taxon>Fungi incertae sedis</taxon>
        <taxon>Mucoromycota</taxon>
        <taxon>Mortierellomycotina</taxon>
        <taxon>Mortierellomycetes</taxon>
        <taxon>Mortierellales</taxon>
        <taxon>Mortierellaceae</taxon>
        <taxon>Modicella</taxon>
    </lineage>
</organism>
<feature type="region of interest" description="Disordered" evidence="2">
    <location>
        <begin position="134"/>
        <end position="168"/>
    </location>
</feature>
<dbReference type="GO" id="GO:0005524">
    <property type="term" value="F:ATP binding"/>
    <property type="evidence" value="ECO:0007669"/>
    <property type="project" value="UniProtKB-UniRule"/>
</dbReference>
<sequence length="614" mass="69292">MSMLNGTESIDMDPMPSLTHSDVTSGSVMDLESAPLEGHQARVQAYGIQLQNDQLQRPHQQHYPNVQQQQQQQQQQQGWQQGHERVLQGYHPQQHYHLQPYQGYTWQTEKQQENYQYHPQQHQQRQAWPGDVANNQTLPIGGGETEMPSLTYSSNERSSLQSVSPHPRPGQALFGFPYQGVAGAGQGAGIAVEGSEEDQEGFFISVINMIPPGMSSGGTAAVPHYDYNMEFPHRQMLGRGGNGLIRRAYWALNKCDVVLKNLQETNMTAAKAILLASLFDKEVEVMKICGNHDNIVQFYGIATRNHPEKVERFMIMQYYEAGDLVNLIEKPQNLPEPPSLNDKLFLALDIALGLEHLFQCGFHHGDLHPKNILVDTRKPLNLNRGRYQARLTDFGLRRIRGNPGAVSSQPLGGVWRFMAPERLIKDRPRFNIQCDIFALGVIYWVLMSGRYPFKNTLTYSPGDREERIEGTPDWYYAVYSQAWQEDPWQRQQSFEEIIQVFQHQLGLPSTAAPSSLHMNSSQERLHYTTPSSGYHNPSSYSVGTHDRSHPQYAYQSGMGSVASPLYNEPYGSTETYSHPPPQPTASTASKSKNPSHPRNKKSSVPNGMPGRIGR</sequence>
<dbReference type="PROSITE" id="PS50011">
    <property type="entry name" value="PROTEIN_KINASE_DOM"/>
    <property type="match status" value="1"/>
</dbReference>
<feature type="compositionally biased region" description="Polar residues" evidence="2">
    <location>
        <begin position="512"/>
        <end position="542"/>
    </location>
</feature>
<comment type="caution">
    <text evidence="4">The sequence shown here is derived from an EMBL/GenBank/DDBJ whole genome shotgun (WGS) entry which is preliminary data.</text>
</comment>
<dbReference type="GO" id="GO:0004674">
    <property type="term" value="F:protein serine/threonine kinase activity"/>
    <property type="evidence" value="ECO:0007669"/>
    <property type="project" value="TreeGrafter"/>
</dbReference>
<dbReference type="PROSITE" id="PS00107">
    <property type="entry name" value="PROTEIN_KINASE_ATP"/>
    <property type="match status" value="1"/>
</dbReference>
<evidence type="ECO:0000256" key="1">
    <source>
        <dbReference type="PROSITE-ProRule" id="PRU10141"/>
    </source>
</evidence>
<feature type="compositionally biased region" description="Low complexity" evidence="2">
    <location>
        <begin position="67"/>
        <end position="83"/>
    </location>
</feature>
<reference evidence="4" key="1">
    <citation type="journal article" date="2020" name="Fungal Divers.">
        <title>Resolving the Mortierellaceae phylogeny through synthesis of multi-gene phylogenetics and phylogenomics.</title>
        <authorList>
            <person name="Vandepol N."/>
            <person name="Liber J."/>
            <person name="Desiro A."/>
            <person name="Na H."/>
            <person name="Kennedy M."/>
            <person name="Barry K."/>
            <person name="Grigoriev I.V."/>
            <person name="Miller A.N."/>
            <person name="O'Donnell K."/>
            <person name="Stajich J.E."/>
            <person name="Bonito G."/>
        </authorList>
    </citation>
    <scope>NUCLEOTIDE SEQUENCE</scope>
    <source>
        <strain evidence="4">MES-2147</strain>
    </source>
</reference>
<dbReference type="SUPFAM" id="SSF56112">
    <property type="entry name" value="Protein kinase-like (PK-like)"/>
    <property type="match status" value="1"/>
</dbReference>
<feature type="region of interest" description="Disordered" evidence="2">
    <location>
        <begin position="56"/>
        <end position="83"/>
    </location>
</feature>
<dbReference type="OrthoDB" id="2441994at2759"/>
<dbReference type="Gene3D" id="1.10.510.10">
    <property type="entry name" value="Transferase(Phosphotransferase) domain 1"/>
    <property type="match status" value="1"/>
</dbReference>
<feature type="region of interest" description="Disordered" evidence="2">
    <location>
        <begin position="512"/>
        <end position="614"/>
    </location>
</feature>
<feature type="region of interest" description="Disordered" evidence="2">
    <location>
        <begin position="1"/>
        <end position="24"/>
    </location>
</feature>
<dbReference type="EMBL" id="JAAAHW010003180">
    <property type="protein sequence ID" value="KAF9987335.1"/>
    <property type="molecule type" value="Genomic_DNA"/>
</dbReference>
<dbReference type="PANTHER" id="PTHR44329">
    <property type="entry name" value="SERINE/THREONINE-PROTEIN KINASE TNNI3K-RELATED"/>
    <property type="match status" value="1"/>
</dbReference>